<gene>
    <name evidence="5" type="ORF">B4U80_00832</name>
</gene>
<dbReference type="OrthoDB" id="10252281at2759"/>
<dbReference type="Gene3D" id="3.60.20.10">
    <property type="entry name" value="Glutamine Phosphoribosylpyrophosphate, subunit 1, domain 1"/>
    <property type="match status" value="1"/>
</dbReference>
<dbReference type="PANTHER" id="PTHR45937:SF1">
    <property type="entry name" value="ASPARAGINE SYNTHETASE DOMAIN-CONTAINING PROTEIN 1"/>
    <property type="match status" value="1"/>
</dbReference>
<accession>A0A443SH06</accession>
<dbReference type="PROSITE" id="PS51278">
    <property type="entry name" value="GATASE_TYPE_2"/>
    <property type="match status" value="1"/>
</dbReference>
<organism evidence="5 6">
    <name type="scientific">Leptotrombidium deliense</name>
    <dbReference type="NCBI Taxonomy" id="299467"/>
    <lineage>
        <taxon>Eukaryota</taxon>
        <taxon>Metazoa</taxon>
        <taxon>Ecdysozoa</taxon>
        <taxon>Arthropoda</taxon>
        <taxon>Chelicerata</taxon>
        <taxon>Arachnida</taxon>
        <taxon>Acari</taxon>
        <taxon>Acariformes</taxon>
        <taxon>Trombidiformes</taxon>
        <taxon>Prostigmata</taxon>
        <taxon>Anystina</taxon>
        <taxon>Parasitengona</taxon>
        <taxon>Trombiculoidea</taxon>
        <taxon>Trombiculidae</taxon>
        <taxon>Leptotrombidium</taxon>
    </lineage>
</organism>
<dbReference type="Gene3D" id="3.40.50.620">
    <property type="entry name" value="HUPs"/>
    <property type="match status" value="1"/>
</dbReference>
<dbReference type="Proteomes" id="UP000288716">
    <property type="component" value="Unassembled WGS sequence"/>
</dbReference>
<evidence type="ECO:0000256" key="3">
    <source>
        <dbReference type="ARBA" id="ARBA00022962"/>
    </source>
</evidence>
<dbReference type="VEuPathDB" id="VectorBase:LDEU005228"/>
<comment type="caution">
    <text evidence="5">The sequence shown here is derived from an EMBL/GenBank/DDBJ whole genome shotgun (WGS) entry which is preliminary data.</text>
</comment>
<dbReference type="AlphaFoldDB" id="A0A443SH06"/>
<sequence>MCAIFACICDQKEKAIERLQKIEPFLRRRGPDCSRIITVEIEDCHKEYTLVLFASVLHLRGDKISEQPFEDEFGNLLLWNGEIFTGFDELQLHSNDTVLLSQKLSSCKLDFEIVNCFSRIRGPHSFVYWQKSAKKLWFGRDFFGRRSLCWNKDEHSHIFTVASVVGFSDDCDQWCEIPTSGIYSIDFKTDFNFNPSLFKWTSLVTNDRETNDLCVPAPINTPLNTNITNTETADHISESDAVVEQFLSVLNEAVRIRVQLQNNVCSNCVKVKELANSCNHSVVAVLFSGGLDSTLLAFLANTHIPENIPIDLINVAFDEKAADRLTAISALSELKNLCPRRQWNFVKVDVPLEKLRKKRDSRIKYLIHPLNTVLDDSIGCALWFAARGKGLLNEHRYTSPARIVLLGMGADEQLAGYTRHRRVYDTHGLCGLLSEIELELQRISTRNLGRDDRIVSDSGREARYPFLDETVVNYLNSLPVYKKCNLDKPRGFGEKLLLRYAAKKLGFTTLCEHHKRAIQFGTGIAKLENRSEKANNVCNRLKLC</sequence>
<dbReference type="GO" id="GO:0006529">
    <property type="term" value="P:asparagine biosynthetic process"/>
    <property type="evidence" value="ECO:0007669"/>
    <property type="project" value="UniProtKB-KW"/>
</dbReference>
<protein>
    <submittedName>
        <fullName evidence="5">Asparagine synthetase domain-containing protein 1-like protein</fullName>
    </submittedName>
</protein>
<evidence type="ECO:0000256" key="2">
    <source>
        <dbReference type="ARBA" id="ARBA00022888"/>
    </source>
</evidence>
<dbReference type="GO" id="GO:0004066">
    <property type="term" value="F:asparagine synthase (glutamine-hydrolyzing) activity"/>
    <property type="evidence" value="ECO:0007669"/>
    <property type="project" value="InterPro"/>
</dbReference>
<dbReference type="InterPro" id="IPR014729">
    <property type="entry name" value="Rossmann-like_a/b/a_fold"/>
</dbReference>
<keyword evidence="6" id="KW-1185">Reference proteome</keyword>
<dbReference type="CDD" id="cd01991">
    <property type="entry name" value="Asn_synthase_B_C"/>
    <property type="match status" value="1"/>
</dbReference>
<dbReference type="InterPro" id="IPR051857">
    <property type="entry name" value="Asn_synthetase_domain"/>
</dbReference>
<keyword evidence="2" id="KW-0061">Asparagine biosynthesis</keyword>
<dbReference type="InterPro" id="IPR017932">
    <property type="entry name" value="GATase_2_dom"/>
</dbReference>
<evidence type="ECO:0000313" key="5">
    <source>
        <dbReference type="EMBL" id="RWS26811.1"/>
    </source>
</evidence>
<dbReference type="EMBL" id="NCKV01002458">
    <property type="protein sequence ID" value="RWS26811.1"/>
    <property type="molecule type" value="Genomic_DNA"/>
</dbReference>
<dbReference type="STRING" id="299467.A0A443SH06"/>
<dbReference type="SUPFAM" id="SSF52402">
    <property type="entry name" value="Adenine nucleotide alpha hydrolases-like"/>
    <property type="match status" value="1"/>
</dbReference>
<evidence type="ECO:0000256" key="1">
    <source>
        <dbReference type="ARBA" id="ARBA00022605"/>
    </source>
</evidence>
<dbReference type="InterPro" id="IPR001962">
    <property type="entry name" value="Asn_synthase"/>
</dbReference>
<keyword evidence="1" id="KW-0028">Amino-acid biosynthesis</keyword>
<keyword evidence="3" id="KW-0315">Glutamine amidotransferase</keyword>
<dbReference type="PANTHER" id="PTHR45937">
    <property type="entry name" value="ASPARAGINE SYNTHETASE DOMAIN-CONTAINING PROTEIN 1"/>
    <property type="match status" value="1"/>
</dbReference>
<name>A0A443SH06_9ACAR</name>
<feature type="domain" description="Glutamine amidotransferase type-2" evidence="4">
    <location>
        <begin position="2"/>
        <end position="188"/>
    </location>
</feature>
<evidence type="ECO:0000259" key="4">
    <source>
        <dbReference type="PROSITE" id="PS51278"/>
    </source>
</evidence>
<dbReference type="InterPro" id="IPR029055">
    <property type="entry name" value="Ntn_hydrolases_N"/>
</dbReference>
<dbReference type="Pfam" id="PF13537">
    <property type="entry name" value="GATase_7"/>
    <property type="match status" value="1"/>
</dbReference>
<proteinExistence type="predicted"/>
<reference evidence="5 6" key="1">
    <citation type="journal article" date="2018" name="Gigascience">
        <title>Genomes of trombidid mites reveal novel predicted allergens and laterally-transferred genes associated with secondary metabolism.</title>
        <authorList>
            <person name="Dong X."/>
            <person name="Chaisiri K."/>
            <person name="Xia D."/>
            <person name="Armstrong S.D."/>
            <person name="Fang Y."/>
            <person name="Donnelly M.J."/>
            <person name="Kadowaki T."/>
            <person name="McGarry J.W."/>
            <person name="Darby A.C."/>
            <person name="Makepeace B.L."/>
        </authorList>
    </citation>
    <scope>NUCLEOTIDE SEQUENCE [LARGE SCALE GENOMIC DNA]</scope>
    <source>
        <strain evidence="5">UoL-UT</strain>
    </source>
</reference>
<dbReference type="SUPFAM" id="SSF56235">
    <property type="entry name" value="N-terminal nucleophile aminohydrolases (Ntn hydrolases)"/>
    <property type="match status" value="1"/>
</dbReference>
<dbReference type="Pfam" id="PF00733">
    <property type="entry name" value="Asn_synthase"/>
    <property type="match status" value="1"/>
</dbReference>
<evidence type="ECO:0000313" key="6">
    <source>
        <dbReference type="Proteomes" id="UP000288716"/>
    </source>
</evidence>